<comment type="caution">
    <text evidence="2">The sequence shown here is derived from an EMBL/GenBank/DDBJ whole genome shotgun (WGS) entry which is preliminary data.</text>
</comment>
<protein>
    <submittedName>
        <fullName evidence="2">DUF6033 family protein</fullName>
    </submittedName>
</protein>
<accession>A0ABV1HHY9</accession>
<dbReference type="RefSeq" id="WP_353531533.1">
    <property type="nucleotide sequence ID" value="NZ_JBBMEX010000018.1"/>
</dbReference>
<organism evidence="2 3">
    <name type="scientific">Maccoyibacter intestinihominis</name>
    <dbReference type="NCBI Taxonomy" id="3133499"/>
    <lineage>
        <taxon>Bacteria</taxon>
        <taxon>Bacillati</taxon>
        <taxon>Bacillota</taxon>
        <taxon>Clostridia</taxon>
        <taxon>Lachnospirales</taxon>
        <taxon>Lachnospiraceae</taxon>
        <taxon>Maccoyibacter</taxon>
    </lineage>
</organism>
<dbReference type="Pfam" id="PF19498">
    <property type="entry name" value="DUF6033"/>
    <property type="match status" value="1"/>
</dbReference>
<keyword evidence="3" id="KW-1185">Reference proteome</keyword>
<reference evidence="2 3" key="1">
    <citation type="submission" date="2024-03" db="EMBL/GenBank/DDBJ databases">
        <title>Human intestinal bacterial collection.</title>
        <authorList>
            <person name="Pauvert C."/>
            <person name="Hitch T.C.A."/>
            <person name="Clavel T."/>
        </authorList>
    </citation>
    <scope>NUCLEOTIDE SEQUENCE [LARGE SCALE GENOMIC DNA]</scope>
    <source>
        <strain evidence="2 3">CLA-AA-H185</strain>
    </source>
</reference>
<dbReference type="Proteomes" id="UP001454489">
    <property type="component" value="Unassembled WGS sequence"/>
</dbReference>
<dbReference type="InterPro" id="IPR046097">
    <property type="entry name" value="DUF6033"/>
</dbReference>
<sequence>MNTNTVAQSDYAANAYTENVQQTTKKSAVTNGKTIGNPQLSEKAQKYYEQLKKKFSNMDFILVSADKKEEAQANAAQYANANHTVVLIDTDKIEKMAEDEAYRKKYEGIISGAQTQLAQIKNGLGSNASHVKGYGIKINDNGTASLFAVIDKSLAAQKERIAKNAKTRAEEKKVAEKKADKKKTEEKQELKNDKSKKAEEKEDYVTVTASSVEELLKKINDTIYDSMSDHVKTPQEQLLGQHINFSA</sequence>
<evidence type="ECO:0000256" key="1">
    <source>
        <dbReference type="SAM" id="MobiDB-lite"/>
    </source>
</evidence>
<gene>
    <name evidence="2" type="ORF">WMO43_13445</name>
</gene>
<name>A0ABV1HHY9_9FIRM</name>
<dbReference type="EMBL" id="JBBMEX010000018">
    <property type="protein sequence ID" value="MEQ2558851.1"/>
    <property type="molecule type" value="Genomic_DNA"/>
</dbReference>
<evidence type="ECO:0000313" key="3">
    <source>
        <dbReference type="Proteomes" id="UP001454489"/>
    </source>
</evidence>
<evidence type="ECO:0000313" key="2">
    <source>
        <dbReference type="EMBL" id="MEQ2558851.1"/>
    </source>
</evidence>
<feature type="region of interest" description="Disordered" evidence="1">
    <location>
        <begin position="163"/>
        <end position="204"/>
    </location>
</feature>
<proteinExistence type="predicted"/>